<proteinExistence type="inferred from homology"/>
<dbReference type="GO" id="GO:0000324">
    <property type="term" value="C:fungal-type vacuole"/>
    <property type="evidence" value="ECO:0007669"/>
    <property type="project" value="TreeGrafter"/>
</dbReference>
<keyword evidence="4" id="KW-0378">Hydrolase</keyword>
<organism evidence="6 7">
    <name type="scientific">Coniophora puteana (strain RWD-64-598)</name>
    <name type="common">Brown rot fungus</name>
    <dbReference type="NCBI Taxonomy" id="741705"/>
    <lineage>
        <taxon>Eukaryota</taxon>
        <taxon>Fungi</taxon>
        <taxon>Dikarya</taxon>
        <taxon>Basidiomycota</taxon>
        <taxon>Agaricomycotina</taxon>
        <taxon>Agaricomycetes</taxon>
        <taxon>Agaricomycetidae</taxon>
        <taxon>Boletales</taxon>
        <taxon>Coniophorineae</taxon>
        <taxon>Coniophoraceae</taxon>
        <taxon>Coniophora</taxon>
    </lineage>
</organism>
<accession>A0A5M3MVC6</accession>
<dbReference type="GeneID" id="19206536"/>
<feature type="non-terminal residue" evidence="6">
    <location>
        <position position="384"/>
    </location>
</feature>
<feature type="active site" evidence="3">
    <location>
        <position position="31"/>
    </location>
</feature>
<dbReference type="OrthoDB" id="15189at2759"/>
<gene>
    <name evidence="6" type="ORF">CONPUDRAFT_21226</name>
</gene>
<evidence type="ECO:0000313" key="7">
    <source>
        <dbReference type="Proteomes" id="UP000053558"/>
    </source>
</evidence>
<keyword evidence="7" id="KW-1185">Reference proteome</keyword>
<feature type="domain" description="Peptidase A1" evidence="5">
    <location>
        <begin position="15"/>
        <end position="384"/>
    </location>
</feature>
<dbReference type="InterPro" id="IPR001461">
    <property type="entry name" value="Aspartic_peptidase_A1"/>
</dbReference>
<dbReference type="KEGG" id="cput:CONPUDRAFT_21226"/>
<dbReference type="InterPro" id="IPR021109">
    <property type="entry name" value="Peptidase_aspartic_dom_sf"/>
</dbReference>
<dbReference type="CDD" id="cd05471">
    <property type="entry name" value="pepsin_like"/>
    <property type="match status" value="1"/>
</dbReference>
<evidence type="ECO:0000313" key="6">
    <source>
        <dbReference type="EMBL" id="EIW82541.1"/>
    </source>
</evidence>
<keyword evidence="2 4" id="KW-0064">Aspartyl protease</keyword>
<dbReference type="AlphaFoldDB" id="A0A5M3MVC6"/>
<dbReference type="Proteomes" id="UP000053558">
    <property type="component" value="Unassembled WGS sequence"/>
</dbReference>
<name>A0A5M3MVC6_CONPW</name>
<protein>
    <submittedName>
        <fullName evidence="6">Acid protease</fullName>
    </submittedName>
</protein>
<dbReference type="InterPro" id="IPR034164">
    <property type="entry name" value="Pepsin-like_dom"/>
</dbReference>
<dbReference type="InterPro" id="IPR001969">
    <property type="entry name" value="Aspartic_peptidase_AS"/>
</dbReference>
<dbReference type="Pfam" id="PF00026">
    <property type="entry name" value="Asp"/>
    <property type="match status" value="1"/>
</dbReference>
<dbReference type="PANTHER" id="PTHR47966">
    <property type="entry name" value="BETA-SITE APP-CLEAVING ENZYME, ISOFORM A-RELATED"/>
    <property type="match status" value="1"/>
</dbReference>
<dbReference type="PANTHER" id="PTHR47966:SF47">
    <property type="entry name" value="ENDOPEPTIDASE, PUTATIVE (AFU_ORTHOLOGUE AFUA_3G01220)-RELATED"/>
    <property type="match status" value="1"/>
</dbReference>
<dbReference type="EMBL" id="JH711577">
    <property type="protein sequence ID" value="EIW82541.1"/>
    <property type="molecule type" value="Genomic_DNA"/>
</dbReference>
<dbReference type="PROSITE" id="PS51767">
    <property type="entry name" value="PEPTIDASE_A1"/>
    <property type="match status" value="1"/>
</dbReference>
<evidence type="ECO:0000256" key="3">
    <source>
        <dbReference type="PIRSR" id="PIRSR601461-1"/>
    </source>
</evidence>
<dbReference type="Gene3D" id="2.40.70.10">
    <property type="entry name" value="Acid Proteases"/>
    <property type="match status" value="2"/>
</dbReference>
<comment type="caution">
    <text evidence="6">The sequence shown here is derived from an EMBL/GenBank/DDBJ whole genome shotgun (WGS) entry which is preliminary data.</text>
</comment>
<dbReference type="RefSeq" id="XP_007767281.1">
    <property type="nucleotide sequence ID" value="XM_007769091.1"/>
</dbReference>
<sequence>SYSATLTSTSYGQIFDTDITVGNQTFTVLVDTGSSDLWVLGQDYICLDDTSNATLPRETCNFGTKTYTPSSSFHQVPDMFFGEQLGGGRVSGVLGTEVVTLGDLTVKEQHFGLVNKTSNTGDGINVGILGLGYPSMTSGHNGSIVGFDNTTFDFNRTTYNPVFNSMIAQGLVDPFFSIALERTPLNASTGPGGYLTLGGLPPVPHSTNFSSAPVEIAPLPINYTGNKAQRSFWYITVDGVAYGSSSNDSSSSTITTNTTSFGAVVDTGNFYTFLDDSLASQINALFDPPAQLIPGSAPGTWSVACNATAPSFGVTIGGQTFFHDGRDLILNATSTLHTQSCVSSIVSDADVSYGNAGTSAILGDPFFKNVVSVFDFGRNEMRFA</sequence>
<dbReference type="PROSITE" id="PS00141">
    <property type="entry name" value="ASP_PROTEASE"/>
    <property type="match status" value="1"/>
</dbReference>
<reference evidence="7" key="1">
    <citation type="journal article" date="2012" name="Science">
        <title>The Paleozoic origin of enzymatic lignin decomposition reconstructed from 31 fungal genomes.</title>
        <authorList>
            <person name="Floudas D."/>
            <person name="Binder M."/>
            <person name="Riley R."/>
            <person name="Barry K."/>
            <person name="Blanchette R.A."/>
            <person name="Henrissat B."/>
            <person name="Martinez A.T."/>
            <person name="Otillar R."/>
            <person name="Spatafora J.W."/>
            <person name="Yadav J.S."/>
            <person name="Aerts A."/>
            <person name="Benoit I."/>
            <person name="Boyd A."/>
            <person name="Carlson A."/>
            <person name="Copeland A."/>
            <person name="Coutinho P.M."/>
            <person name="de Vries R.P."/>
            <person name="Ferreira P."/>
            <person name="Findley K."/>
            <person name="Foster B."/>
            <person name="Gaskell J."/>
            <person name="Glotzer D."/>
            <person name="Gorecki P."/>
            <person name="Heitman J."/>
            <person name="Hesse C."/>
            <person name="Hori C."/>
            <person name="Igarashi K."/>
            <person name="Jurgens J.A."/>
            <person name="Kallen N."/>
            <person name="Kersten P."/>
            <person name="Kohler A."/>
            <person name="Kuees U."/>
            <person name="Kumar T.K.A."/>
            <person name="Kuo A."/>
            <person name="LaButti K."/>
            <person name="Larrondo L.F."/>
            <person name="Lindquist E."/>
            <person name="Ling A."/>
            <person name="Lombard V."/>
            <person name="Lucas S."/>
            <person name="Lundell T."/>
            <person name="Martin R."/>
            <person name="McLaughlin D.J."/>
            <person name="Morgenstern I."/>
            <person name="Morin E."/>
            <person name="Murat C."/>
            <person name="Nagy L.G."/>
            <person name="Nolan M."/>
            <person name="Ohm R.A."/>
            <person name="Patyshakuliyeva A."/>
            <person name="Rokas A."/>
            <person name="Ruiz-Duenas F.J."/>
            <person name="Sabat G."/>
            <person name="Salamov A."/>
            <person name="Samejima M."/>
            <person name="Schmutz J."/>
            <person name="Slot J.C."/>
            <person name="St John F."/>
            <person name="Stenlid J."/>
            <person name="Sun H."/>
            <person name="Sun S."/>
            <person name="Syed K."/>
            <person name="Tsang A."/>
            <person name="Wiebenga A."/>
            <person name="Young D."/>
            <person name="Pisabarro A."/>
            <person name="Eastwood D.C."/>
            <person name="Martin F."/>
            <person name="Cullen D."/>
            <person name="Grigoriev I.V."/>
            <person name="Hibbett D.S."/>
        </authorList>
    </citation>
    <scope>NUCLEOTIDE SEQUENCE [LARGE SCALE GENOMIC DNA]</scope>
    <source>
        <strain evidence="7">RWD-64-598 SS2</strain>
    </source>
</reference>
<keyword evidence="4 6" id="KW-0645">Protease</keyword>
<evidence type="ECO:0000256" key="4">
    <source>
        <dbReference type="RuleBase" id="RU000454"/>
    </source>
</evidence>
<feature type="non-terminal residue" evidence="6">
    <location>
        <position position="1"/>
    </location>
</feature>
<dbReference type="SUPFAM" id="SSF50630">
    <property type="entry name" value="Acid proteases"/>
    <property type="match status" value="1"/>
</dbReference>
<dbReference type="GO" id="GO:0006508">
    <property type="term" value="P:proteolysis"/>
    <property type="evidence" value="ECO:0007669"/>
    <property type="project" value="UniProtKB-KW"/>
</dbReference>
<dbReference type="GO" id="GO:0004190">
    <property type="term" value="F:aspartic-type endopeptidase activity"/>
    <property type="evidence" value="ECO:0007669"/>
    <property type="project" value="UniProtKB-KW"/>
</dbReference>
<evidence type="ECO:0000259" key="5">
    <source>
        <dbReference type="PROSITE" id="PS51767"/>
    </source>
</evidence>
<dbReference type="InterPro" id="IPR033121">
    <property type="entry name" value="PEPTIDASE_A1"/>
</dbReference>
<comment type="similarity">
    <text evidence="1 4">Belongs to the peptidase A1 family.</text>
</comment>
<dbReference type="OMA" id="WFNRECY"/>
<feature type="active site" evidence="3">
    <location>
        <position position="266"/>
    </location>
</feature>
<dbReference type="PRINTS" id="PR00792">
    <property type="entry name" value="PEPSIN"/>
</dbReference>
<evidence type="ECO:0000256" key="1">
    <source>
        <dbReference type="ARBA" id="ARBA00007447"/>
    </source>
</evidence>
<evidence type="ECO:0000256" key="2">
    <source>
        <dbReference type="ARBA" id="ARBA00022750"/>
    </source>
</evidence>